<gene>
    <name evidence="1" type="ORF">JI723_13795</name>
</gene>
<accession>A0ABX7ABW1</accession>
<dbReference type="RefSeq" id="WP_337979466.1">
    <property type="nucleotide sequence ID" value="NZ_CP067099.1"/>
</dbReference>
<evidence type="ECO:0000313" key="2">
    <source>
        <dbReference type="Proteomes" id="UP000596157"/>
    </source>
</evidence>
<dbReference type="Pfam" id="PF20051">
    <property type="entry name" value="DUF6453"/>
    <property type="match status" value="1"/>
</dbReference>
<sequence length="333" mass="37637">MAYDVYMFNKVGVKNPYGLSGTRSFNYLRTIDVPRAPLGTWDYSHSVSVTEKSPNTRLIAVPFQATNVWIDQTGWFNHIVINNIQVTGNNINIGLKTSYFYKNDYRGYTDPAARLHVFETHDATKDASNGWLVYTKGTTDYTAITNKTQLGFIVWTYSGIVNNTITLPSNLPNRNSQLVLAYWDHPSAVIEYDHESNTIITNGNSLRMDIVILQSGFTPPLKAGDWGLFLFNKNNQPVITNHYPPIKAPEYIHIGRNASKVYNKPLVPLARYGVFFTGQTGQNRCWHGGLKMFDGFISVQQGSYFKYGSHKTGAGNAFYSECDTIVLNRDDYF</sequence>
<reference evidence="2" key="1">
    <citation type="submission" date="2021-01" db="EMBL/GenBank/DDBJ databases">
        <title>Providencia vermicola LLDRA6, a soil-borne Mn(II)-oxidizing bacterium, exploits a strategy of superoxide production coupled to hydrogen peroxide consumption to generate Mn oxides, as revealed by transcriptional up-regulation of genes for phenylacetic acid catabolism.</title>
        <authorList>
            <person name="Chen S."/>
            <person name="Ding Z."/>
            <person name="Chen J."/>
            <person name="Luo J."/>
            <person name="Ruan X."/>
            <person name="Li Z."/>
            <person name="Liao F."/>
            <person name="He J."/>
            <person name="Li D."/>
        </authorList>
    </citation>
    <scope>NUCLEOTIDE SEQUENCE [LARGE SCALE GENOMIC DNA]</scope>
    <source>
        <strain evidence="2">LLDRA6</strain>
    </source>
</reference>
<dbReference type="EMBL" id="CP067099">
    <property type="protein sequence ID" value="QQO61340.1"/>
    <property type="molecule type" value="Genomic_DNA"/>
</dbReference>
<keyword evidence="2" id="KW-1185">Reference proteome</keyword>
<dbReference type="InterPro" id="IPR045604">
    <property type="entry name" value="DUF6453"/>
</dbReference>
<dbReference type="Proteomes" id="UP000596157">
    <property type="component" value="Chromosome"/>
</dbReference>
<name>A0ABX7ABW1_9GAMM</name>
<organism evidence="1 2">
    <name type="scientific">Providencia manganoxydans</name>
    <dbReference type="NCBI Taxonomy" id="2923283"/>
    <lineage>
        <taxon>Bacteria</taxon>
        <taxon>Pseudomonadati</taxon>
        <taxon>Pseudomonadota</taxon>
        <taxon>Gammaproteobacteria</taxon>
        <taxon>Enterobacterales</taxon>
        <taxon>Morganellaceae</taxon>
        <taxon>Providencia</taxon>
    </lineage>
</organism>
<dbReference type="GeneID" id="92279810"/>
<proteinExistence type="predicted"/>
<protein>
    <submittedName>
        <fullName evidence="1">Uncharacterized protein</fullName>
    </submittedName>
</protein>
<evidence type="ECO:0000313" key="1">
    <source>
        <dbReference type="EMBL" id="QQO61340.1"/>
    </source>
</evidence>